<accession>A0AAD6UY01</accession>
<proteinExistence type="predicted"/>
<organism evidence="2 3">
    <name type="scientific">Mycena pura</name>
    <dbReference type="NCBI Taxonomy" id="153505"/>
    <lineage>
        <taxon>Eukaryota</taxon>
        <taxon>Fungi</taxon>
        <taxon>Dikarya</taxon>
        <taxon>Basidiomycota</taxon>
        <taxon>Agaricomycotina</taxon>
        <taxon>Agaricomycetes</taxon>
        <taxon>Agaricomycetidae</taxon>
        <taxon>Agaricales</taxon>
        <taxon>Marasmiineae</taxon>
        <taxon>Mycenaceae</taxon>
        <taxon>Mycena</taxon>
    </lineage>
</organism>
<dbReference type="Proteomes" id="UP001219525">
    <property type="component" value="Unassembled WGS sequence"/>
</dbReference>
<evidence type="ECO:0000256" key="1">
    <source>
        <dbReference type="SAM" id="MobiDB-lite"/>
    </source>
</evidence>
<keyword evidence="3" id="KW-1185">Reference proteome</keyword>
<dbReference type="AlphaFoldDB" id="A0AAD6UY01"/>
<sequence length="200" mass="21535">MGEALTFFPPPNETPTVAAKYLPRRGIDGGVGGVVFEQVRAEDAVPAAASGNLKGARVERGGRHACARIDESTVHFEVLEMVCGAGHRQHMHGRKPKRTLGPKRPHTQVTPSGRLGHVSVVAIGTFLIRNGTKWVTSSGIQLFFWACVDRRSTGYHGVVFAHASLLGRLRQEISVPEPAALIGSQDRSAQPPVHRLASAR</sequence>
<gene>
    <name evidence="2" type="ORF">GGX14DRAFT_667667</name>
</gene>
<feature type="compositionally biased region" description="Basic residues" evidence="1">
    <location>
        <begin position="87"/>
        <end position="106"/>
    </location>
</feature>
<protein>
    <submittedName>
        <fullName evidence="2">Uncharacterized protein</fullName>
    </submittedName>
</protein>
<comment type="caution">
    <text evidence="2">The sequence shown here is derived from an EMBL/GenBank/DDBJ whole genome shotgun (WGS) entry which is preliminary data.</text>
</comment>
<evidence type="ECO:0000313" key="2">
    <source>
        <dbReference type="EMBL" id="KAJ7197819.1"/>
    </source>
</evidence>
<feature type="region of interest" description="Disordered" evidence="1">
    <location>
        <begin position="87"/>
        <end position="112"/>
    </location>
</feature>
<evidence type="ECO:0000313" key="3">
    <source>
        <dbReference type="Proteomes" id="UP001219525"/>
    </source>
</evidence>
<reference evidence="2" key="1">
    <citation type="submission" date="2023-03" db="EMBL/GenBank/DDBJ databases">
        <title>Massive genome expansion in bonnet fungi (Mycena s.s.) driven by repeated elements and novel gene families across ecological guilds.</title>
        <authorList>
            <consortium name="Lawrence Berkeley National Laboratory"/>
            <person name="Harder C.B."/>
            <person name="Miyauchi S."/>
            <person name="Viragh M."/>
            <person name="Kuo A."/>
            <person name="Thoen E."/>
            <person name="Andreopoulos B."/>
            <person name="Lu D."/>
            <person name="Skrede I."/>
            <person name="Drula E."/>
            <person name="Henrissat B."/>
            <person name="Morin E."/>
            <person name="Kohler A."/>
            <person name="Barry K."/>
            <person name="LaButti K."/>
            <person name="Morin E."/>
            <person name="Salamov A."/>
            <person name="Lipzen A."/>
            <person name="Mereny Z."/>
            <person name="Hegedus B."/>
            <person name="Baldrian P."/>
            <person name="Stursova M."/>
            <person name="Weitz H."/>
            <person name="Taylor A."/>
            <person name="Grigoriev I.V."/>
            <person name="Nagy L.G."/>
            <person name="Martin F."/>
            <person name="Kauserud H."/>
        </authorList>
    </citation>
    <scope>NUCLEOTIDE SEQUENCE</scope>
    <source>
        <strain evidence="2">9144</strain>
    </source>
</reference>
<name>A0AAD6UY01_9AGAR</name>
<dbReference type="EMBL" id="JARJCW010000076">
    <property type="protein sequence ID" value="KAJ7197819.1"/>
    <property type="molecule type" value="Genomic_DNA"/>
</dbReference>